<protein>
    <submittedName>
        <fullName evidence="1">Uncharacterized protein</fullName>
    </submittedName>
</protein>
<dbReference type="OrthoDB" id="5986481at2"/>
<evidence type="ECO:0000313" key="2">
    <source>
        <dbReference type="Proteomes" id="UP000306196"/>
    </source>
</evidence>
<organism evidence="1 2">
    <name type="scientific">Phragmitibacter flavus</name>
    <dbReference type="NCBI Taxonomy" id="2576071"/>
    <lineage>
        <taxon>Bacteria</taxon>
        <taxon>Pseudomonadati</taxon>
        <taxon>Verrucomicrobiota</taxon>
        <taxon>Verrucomicrobiia</taxon>
        <taxon>Verrucomicrobiales</taxon>
        <taxon>Verrucomicrobiaceae</taxon>
        <taxon>Phragmitibacter</taxon>
    </lineage>
</organism>
<proteinExistence type="predicted"/>
<gene>
    <name evidence="1" type="ORF">FEM03_19335</name>
</gene>
<comment type="caution">
    <text evidence="1">The sequence shown here is derived from an EMBL/GenBank/DDBJ whole genome shotgun (WGS) entry which is preliminary data.</text>
</comment>
<accession>A0A5R8K9P0</accession>
<reference evidence="1 2" key="1">
    <citation type="submission" date="2019-05" db="EMBL/GenBank/DDBJ databases">
        <title>Verrucobacter flavum gen. nov., sp. nov. a new member of the family Verrucomicrobiaceae.</title>
        <authorList>
            <person name="Szuroczki S."/>
            <person name="Abbaszade G."/>
            <person name="Szabo A."/>
            <person name="Felfoldi T."/>
            <person name="Schumann P."/>
            <person name="Boka K."/>
            <person name="Keki Z."/>
            <person name="Toumi M."/>
            <person name="Toth E."/>
        </authorList>
    </citation>
    <scope>NUCLEOTIDE SEQUENCE [LARGE SCALE GENOMIC DNA]</scope>
    <source>
        <strain evidence="1 2">MG-N-17</strain>
    </source>
</reference>
<name>A0A5R8K9P0_9BACT</name>
<dbReference type="RefSeq" id="WP_138087945.1">
    <property type="nucleotide sequence ID" value="NZ_VAUV01000016.1"/>
</dbReference>
<dbReference type="AlphaFoldDB" id="A0A5R8K9P0"/>
<dbReference type="Proteomes" id="UP000306196">
    <property type="component" value="Unassembled WGS sequence"/>
</dbReference>
<dbReference type="EMBL" id="VAUV01000016">
    <property type="protein sequence ID" value="TLD69024.1"/>
    <property type="molecule type" value="Genomic_DNA"/>
</dbReference>
<evidence type="ECO:0000313" key="1">
    <source>
        <dbReference type="EMBL" id="TLD69024.1"/>
    </source>
</evidence>
<sequence>MKLFLAIRWGHDAEGPDGSDTHFIVRADDRDQAVALVDFHLQNNLTHQCVEPLCHRITEFGVDTSSPSRTEASILWGPSFEATHFDLRGYTTWMREAQTEYRWEDEQKWFGKKTADR</sequence>
<keyword evidence="2" id="KW-1185">Reference proteome</keyword>